<reference evidence="3 4" key="1">
    <citation type="journal article" date="2016" name="Proc. Natl. Acad. Sci. U.S.A.">
        <title>Comparative genomics of biotechnologically important yeasts.</title>
        <authorList>
            <person name="Riley R."/>
            <person name="Haridas S."/>
            <person name="Wolfe K.H."/>
            <person name="Lopes M.R."/>
            <person name="Hittinger C.T."/>
            <person name="Goeker M."/>
            <person name="Salamov A.A."/>
            <person name="Wisecaver J.H."/>
            <person name="Long T.M."/>
            <person name="Calvey C.H."/>
            <person name="Aerts A.L."/>
            <person name="Barry K.W."/>
            <person name="Choi C."/>
            <person name="Clum A."/>
            <person name="Coughlan A.Y."/>
            <person name="Deshpande S."/>
            <person name="Douglass A.P."/>
            <person name="Hanson S.J."/>
            <person name="Klenk H.-P."/>
            <person name="LaButti K.M."/>
            <person name="Lapidus A."/>
            <person name="Lindquist E.A."/>
            <person name="Lipzen A.M."/>
            <person name="Meier-Kolthoff J.P."/>
            <person name="Ohm R.A."/>
            <person name="Otillar R.P."/>
            <person name="Pangilinan J.L."/>
            <person name="Peng Y."/>
            <person name="Rokas A."/>
            <person name="Rosa C.A."/>
            <person name="Scheuner C."/>
            <person name="Sibirny A.A."/>
            <person name="Slot J.C."/>
            <person name="Stielow J.B."/>
            <person name="Sun H."/>
            <person name="Kurtzman C.P."/>
            <person name="Blackwell M."/>
            <person name="Grigoriev I.V."/>
            <person name="Jeffries T.W."/>
        </authorList>
    </citation>
    <scope>NUCLEOTIDE SEQUENCE [LARGE SCALE GENOMIC DNA]</scope>
    <source>
        <strain evidence="3 4">NRRL Y-11557</strain>
    </source>
</reference>
<feature type="compositionally biased region" description="Polar residues" evidence="2">
    <location>
        <begin position="299"/>
        <end position="349"/>
    </location>
</feature>
<keyword evidence="4" id="KW-1185">Reference proteome</keyword>
<evidence type="ECO:0000256" key="1">
    <source>
        <dbReference type="SAM" id="Coils"/>
    </source>
</evidence>
<feature type="coiled-coil region" evidence="1">
    <location>
        <begin position="125"/>
        <end position="244"/>
    </location>
</feature>
<evidence type="ECO:0000313" key="4">
    <source>
        <dbReference type="Proteomes" id="UP000094385"/>
    </source>
</evidence>
<feature type="region of interest" description="Disordered" evidence="2">
    <location>
        <begin position="298"/>
        <end position="349"/>
    </location>
</feature>
<dbReference type="EMBL" id="KV454290">
    <property type="protein sequence ID" value="ODQ75606.1"/>
    <property type="molecule type" value="Genomic_DNA"/>
</dbReference>
<organism evidence="3 4">
    <name type="scientific">Lipomyces starkeyi NRRL Y-11557</name>
    <dbReference type="NCBI Taxonomy" id="675824"/>
    <lineage>
        <taxon>Eukaryota</taxon>
        <taxon>Fungi</taxon>
        <taxon>Dikarya</taxon>
        <taxon>Ascomycota</taxon>
        <taxon>Saccharomycotina</taxon>
        <taxon>Lipomycetes</taxon>
        <taxon>Lipomycetales</taxon>
        <taxon>Lipomycetaceae</taxon>
        <taxon>Lipomyces</taxon>
    </lineage>
</organism>
<feature type="coiled-coil region" evidence="1">
    <location>
        <begin position="268"/>
        <end position="295"/>
    </location>
</feature>
<accession>A0A1E3QD56</accession>
<evidence type="ECO:0000256" key="2">
    <source>
        <dbReference type="SAM" id="MobiDB-lite"/>
    </source>
</evidence>
<keyword evidence="1" id="KW-0175">Coiled coil</keyword>
<dbReference type="OrthoDB" id="10360212at2759"/>
<dbReference type="Proteomes" id="UP000094385">
    <property type="component" value="Unassembled WGS sequence"/>
</dbReference>
<sequence length="349" mass="39703">MLVVGEEAKTNSAVSAMKRPRAVMDLRTVLNDVDEDIFPASSGIYKKSYAGTEPVIKSESDIEIDKDKLINRTKLIKDLRRDLKEGRERIAKVTEELSGFKELHGEILVKHENVGDMMRLELQNKAALETRTKQIEKRADRANTEEAKLREQFEKLAIRHEAAELTVSAMGTTCKDEIEAETTRLNEIIVSLEDEYKSLRAEVQERTDATETMRLDYQRESTCAAEVCREVEQAKDDTAELKKRVGGEELRLRSEHMEIELSLRDDTIRQLSLEVENLEEHLRRLEIEQQRRVAKFASRPTTSFARRTRSPATSSLSRGCSPATMSGTGPTNNSHSNGNVHRLQYSQNV</sequence>
<protein>
    <submittedName>
        <fullName evidence="3">Uncharacterized protein</fullName>
    </submittedName>
</protein>
<proteinExistence type="predicted"/>
<gene>
    <name evidence="3" type="ORF">LIPSTDRAFT_68223</name>
</gene>
<dbReference type="AlphaFoldDB" id="A0A1E3QD56"/>
<evidence type="ECO:0000313" key="3">
    <source>
        <dbReference type="EMBL" id="ODQ75606.1"/>
    </source>
</evidence>
<name>A0A1E3QD56_LIPST</name>